<gene>
    <name evidence="2" type="ORF">CLV29_0327</name>
</gene>
<keyword evidence="3" id="KW-1185">Reference proteome</keyword>
<protein>
    <recommendedName>
        <fullName evidence="1">PspA-associated domain-containing protein</fullName>
    </recommendedName>
</protein>
<proteinExistence type="predicted"/>
<sequence>MIVRIVGEGQFRFPDSTFAQLEQFDDAIEKAVASADQAGLADALKSLHDAVIEASSPVADDELVESDLIIPAADASLDEVRALLDESNDGLIPNA</sequence>
<organism evidence="2 3">
    <name type="scientific">Naumannella halotolerans</name>
    <dbReference type="NCBI Taxonomy" id="993414"/>
    <lineage>
        <taxon>Bacteria</taxon>
        <taxon>Bacillati</taxon>
        <taxon>Actinomycetota</taxon>
        <taxon>Actinomycetes</taxon>
        <taxon>Propionibacteriales</taxon>
        <taxon>Propionibacteriaceae</taxon>
        <taxon>Naumannella</taxon>
    </lineage>
</organism>
<name>A0A4R7J5W1_9ACTN</name>
<dbReference type="EMBL" id="SOAW01000001">
    <property type="protein sequence ID" value="TDT32740.1"/>
    <property type="molecule type" value="Genomic_DNA"/>
</dbReference>
<evidence type="ECO:0000259" key="1">
    <source>
        <dbReference type="Pfam" id="PF22743"/>
    </source>
</evidence>
<feature type="domain" description="PspA-associated" evidence="1">
    <location>
        <begin position="1"/>
        <end position="94"/>
    </location>
</feature>
<evidence type="ECO:0000313" key="2">
    <source>
        <dbReference type="EMBL" id="TDT32740.1"/>
    </source>
</evidence>
<dbReference type="RefSeq" id="WP_133753343.1">
    <property type="nucleotide sequence ID" value="NZ_CP171129.1"/>
</dbReference>
<dbReference type="InterPro" id="IPR054437">
    <property type="entry name" value="PspA-assoc_dom"/>
</dbReference>
<dbReference type="AlphaFoldDB" id="A0A4R7J5W1"/>
<dbReference type="Pfam" id="PF22743">
    <property type="entry name" value="PspAA"/>
    <property type="match status" value="1"/>
</dbReference>
<evidence type="ECO:0000313" key="3">
    <source>
        <dbReference type="Proteomes" id="UP000295371"/>
    </source>
</evidence>
<reference evidence="2 3" key="1">
    <citation type="submission" date="2019-03" db="EMBL/GenBank/DDBJ databases">
        <title>Genomic Encyclopedia of Archaeal and Bacterial Type Strains, Phase II (KMG-II): from individual species to whole genera.</title>
        <authorList>
            <person name="Goeker M."/>
        </authorList>
    </citation>
    <scope>NUCLEOTIDE SEQUENCE [LARGE SCALE GENOMIC DNA]</scope>
    <source>
        <strain evidence="2 3">DSM 24323</strain>
    </source>
</reference>
<dbReference type="Proteomes" id="UP000295371">
    <property type="component" value="Unassembled WGS sequence"/>
</dbReference>
<comment type="caution">
    <text evidence="2">The sequence shown here is derived from an EMBL/GenBank/DDBJ whole genome shotgun (WGS) entry which is preliminary data.</text>
</comment>
<accession>A0A4R7J5W1</accession>
<dbReference type="OrthoDB" id="5244559at2"/>